<dbReference type="Proteomes" id="UP001595962">
    <property type="component" value="Unassembled WGS sequence"/>
</dbReference>
<name>A0ABV9JR22_9GAMM</name>
<feature type="transmembrane region" description="Helical" evidence="6">
    <location>
        <begin position="45"/>
        <end position="68"/>
    </location>
</feature>
<feature type="transmembrane region" description="Helical" evidence="6">
    <location>
        <begin position="393"/>
        <end position="412"/>
    </location>
</feature>
<dbReference type="EMBL" id="JBHSGB010000017">
    <property type="protein sequence ID" value="MFC4656659.1"/>
    <property type="molecule type" value="Genomic_DNA"/>
</dbReference>
<keyword evidence="8" id="KW-1185">Reference proteome</keyword>
<keyword evidence="4 6" id="KW-1133">Transmembrane helix</keyword>
<keyword evidence="2" id="KW-1003">Cell membrane</keyword>
<dbReference type="InterPro" id="IPR050833">
    <property type="entry name" value="Poly_Biosynth_Transport"/>
</dbReference>
<feature type="transmembrane region" description="Helical" evidence="6">
    <location>
        <begin position="89"/>
        <end position="112"/>
    </location>
</feature>
<comment type="subcellular location">
    <subcellularLocation>
        <location evidence="1">Cell membrane</location>
        <topology evidence="1">Multi-pass membrane protein</topology>
    </subcellularLocation>
</comment>
<accession>A0ABV9JR22</accession>
<feature type="transmembrane region" description="Helical" evidence="6">
    <location>
        <begin position="151"/>
        <end position="171"/>
    </location>
</feature>
<evidence type="ECO:0000256" key="3">
    <source>
        <dbReference type="ARBA" id="ARBA00022692"/>
    </source>
</evidence>
<dbReference type="PANTHER" id="PTHR30250">
    <property type="entry name" value="PST FAMILY PREDICTED COLANIC ACID TRANSPORTER"/>
    <property type="match status" value="1"/>
</dbReference>
<evidence type="ECO:0000256" key="6">
    <source>
        <dbReference type="SAM" id="Phobius"/>
    </source>
</evidence>
<protein>
    <submittedName>
        <fullName evidence="7">Flippase</fullName>
    </submittedName>
</protein>
<keyword evidence="5 6" id="KW-0472">Membrane</keyword>
<dbReference type="InterPro" id="IPR002797">
    <property type="entry name" value="Polysacc_synth"/>
</dbReference>
<feature type="transmembrane region" description="Helical" evidence="6">
    <location>
        <begin position="177"/>
        <end position="199"/>
    </location>
</feature>
<keyword evidence="3 6" id="KW-0812">Transmembrane</keyword>
<dbReference type="Pfam" id="PF01943">
    <property type="entry name" value="Polysacc_synt"/>
    <property type="match status" value="1"/>
</dbReference>
<evidence type="ECO:0000313" key="8">
    <source>
        <dbReference type="Proteomes" id="UP001595962"/>
    </source>
</evidence>
<dbReference type="PANTHER" id="PTHR30250:SF11">
    <property type="entry name" value="O-ANTIGEN TRANSPORTER-RELATED"/>
    <property type="match status" value="1"/>
</dbReference>
<feature type="transmembrane region" description="Helical" evidence="6">
    <location>
        <begin position="21"/>
        <end position="39"/>
    </location>
</feature>
<evidence type="ECO:0000256" key="4">
    <source>
        <dbReference type="ARBA" id="ARBA00022989"/>
    </source>
</evidence>
<comment type="caution">
    <text evidence="7">The sequence shown here is derived from an EMBL/GenBank/DDBJ whole genome shotgun (WGS) entry which is preliminary data.</text>
</comment>
<organism evidence="7 8">
    <name type="scientific">Rheinheimera marina</name>
    <dbReference type="NCBI Taxonomy" id="1774958"/>
    <lineage>
        <taxon>Bacteria</taxon>
        <taxon>Pseudomonadati</taxon>
        <taxon>Pseudomonadota</taxon>
        <taxon>Gammaproteobacteria</taxon>
        <taxon>Chromatiales</taxon>
        <taxon>Chromatiaceae</taxon>
        <taxon>Rheinheimera</taxon>
    </lineage>
</organism>
<feature type="transmembrane region" description="Helical" evidence="6">
    <location>
        <begin position="300"/>
        <end position="319"/>
    </location>
</feature>
<evidence type="ECO:0000313" key="7">
    <source>
        <dbReference type="EMBL" id="MFC4656659.1"/>
    </source>
</evidence>
<feature type="transmembrane region" description="Helical" evidence="6">
    <location>
        <begin position="366"/>
        <end position="387"/>
    </location>
</feature>
<dbReference type="RefSeq" id="WP_377335926.1">
    <property type="nucleotide sequence ID" value="NZ_JBHSGB010000017.1"/>
</dbReference>
<reference evidence="8" key="1">
    <citation type="journal article" date="2019" name="Int. J. Syst. Evol. Microbiol.">
        <title>The Global Catalogue of Microorganisms (GCM) 10K type strain sequencing project: providing services to taxonomists for standard genome sequencing and annotation.</title>
        <authorList>
            <consortium name="The Broad Institute Genomics Platform"/>
            <consortium name="The Broad Institute Genome Sequencing Center for Infectious Disease"/>
            <person name="Wu L."/>
            <person name="Ma J."/>
        </authorList>
    </citation>
    <scope>NUCLEOTIDE SEQUENCE [LARGE SCALE GENOMIC DNA]</scope>
    <source>
        <strain evidence="8">DT28</strain>
    </source>
</reference>
<sequence>MVKLLKKLAQARAVALVGERLIRLGAAAVVTVIVAQMLGPSATGYYAVVMTWSAFLAPLANLGMNNLVQKQVQAAPSQSDGSAILFTAVWLRLGAGVLFGALMWSGFAWYLPAEFDPYLPSVAALFAGQLFIAFILFEYHENYQGRFRTLAYGRLGIAMICLVAKLWVLFAGYGIDALFWVLGIEFAVTGLYQYLLFCRHNNDFGRFSKVKARLKWTKELVQRSSWLWMSGILSVVYLRIDVVMIERLLGIEQTGVYSAVSRLSELWYVIPATLAVRYYPDLLKQHQADWSSYLLLLRKYCGYFLGMALTIALLMFVLAPPLVPLVFGDAFIAGVPVLQIHIWAGVFIFVRYLISQHLVITGQEPLSLASHGVGAVLNVLLNFWLIPLYGLQGAAWATLISYAYASFFFLFFSRRCRAHFWQLCKVRLGQTPVKSEPV</sequence>
<dbReference type="CDD" id="cd13128">
    <property type="entry name" value="MATE_Wzx_like"/>
    <property type="match status" value="1"/>
</dbReference>
<evidence type="ECO:0000256" key="1">
    <source>
        <dbReference type="ARBA" id="ARBA00004651"/>
    </source>
</evidence>
<evidence type="ECO:0000256" key="2">
    <source>
        <dbReference type="ARBA" id="ARBA00022475"/>
    </source>
</evidence>
<feature type="transmembrane region" description="Helical" evidence="6">
    <location>
        <begin position="331"/>
        <end position="354"/>
    </location>
</feature>
<proteinExistence type="predicted"/>
<gene>
    <name evidence="7" type="ORF">ACFO3I_16690</name>
</gene>
<evidence type="ECO:0000256" key="5">
    <source>
        <dbReference type="ARBA" id="ARBA00023136"/>
    </source>
</evidence>
<feature type="transmembrane region" description="Helical" evidence="6">
    <location>
        <begin position="118"/>
        <end position="139"/>
    </location>
</feature>